<keyword evidence="2" id="KW-1185">Reference proteome</keyword>
<comment type="caution">
    <text evidence="1">The sequence shown here is derived from an EMBL/GenBank/DDBJ whole genome shotgun (WGS) entry which is preliminary data.</text>
</comment>
<reference evidence="1 2" key="1">
    <citation type="submission" date="2024-02" db="EMBL/GenBank/DDBJ databases">
        <authorList>
            <person name="Vignale AGUSTIN F."/>
            <person name="Sosa J E."/>
            <person name="Modenutti C."/>
        </authorList>
    </citation>
    <scope>NUCLEOTIDE SEQUENCE [LARGE SCALE GENOMIC DNA]</scope>
</reference>
<gene>
    <name evidence="1" type="ORF">ILEXP_LOCUS55279</name>
</gene>
<organism evidence="1 2">
    <name type="scientific">Ilex paraguariensis</name>
    <name type="common">yerba mate</name>
    <dbReference type="NCBI Taxonomy" id="185542"/>
    <lineage>
        <taxon>Eukaryota</taxon>
        <taxon>Viridiplantae</taxon>
        <taxon>Streptophyta</taxon>
        <taxon>Embryophyta</taxon>
        <taxon>Tracheophyta</taxon>
        <taxon>Spermatophyta</taxon>
        <taxon>Magnoliopsida</taxon>
        <taxon>eudicotyledons</taxon>
        <taxon>Gunneridae</taxon>
        <taxon>Pentapetalae</taxon>
        <taxon>asterids</taxon>
        <taxon>campanulids</taxon>
        <taxon>Aquifoliales</taxon>
        <taxon>Aquifoliaceae</taxon>
        <taxon>Ilex</taxon>
    </lineage>
</organism>
<name>A0ABC8UV12_9AQUA</name>
<evidence type="ECO:0000313" key="1">
    <source>
        <dbReference type="EMBL" id="CAK9184918.1"/>
    </source>
</evidence>
<protein>
    <submittedName>
        <fullName evidence="1">Uncharacterized protein</fullName>
    </submittedName>
</protein>
<sequence>MQKEFTPDQVDLQKSSSHIRQKEFITQSRWVEERCGNLPPTSITKSSFAKSLILASFVPQIPGNGVLFLNLRKSLASLVPASVDCLEQYEHALLYSNSAPTELIMMGIYGELETDTFNSSDRM</sequence>
<dbReference type="AlphaFoldDB" id="A0ABC8UV12"/>
<evidence type="ECO:0000313" key="2">
    <source>
        <dbReference type="Proteomes" id="UP001642360"/>
    </source>
</evidence>
<dbReference type="Proteomes" id="UP001642360">
    <property type="component" value="Unassembled WGS sequence"/>
</dbReference>
<proteinExistence type="predicted"/>
<dbReference type="EMBL" id="CAUOFW020009146">
    <property type="protein sequence ID" value="CAK9184918.1"/>
    <property type="molecule type" value="Genomic_DNA"/>
</dbReference>
<accession>A0ABC8UV12</accession>